<reference evidence="1 2" key="1">
    <citation type="submission" date="2022-12" db="EMBL/GenBank/DDBJ databases">
        <title>Chromosome-scale assembly of the Ensete ventricosum genome.</title>
        <authorList>
            <person name="Dussert Y."/>
            <person name="Stocks J."/>
            <person name="Wendawek A."/>
            <person name="Woldeyes F."/>
            <person name="Nichols R.A."/>
            <person name="Borrell J.S."/>
        </authorList>
    </citation>
    <scope>NUCLEOTIDE SEQUENCE [LARGE SCALE GENOMIC DNA]</scope>
    <source>
        <strain evidence="2">cv. Maze</strain>
        <tissue evidence="1">Seeds</tissue>
    </source>
</reference>
<dbReference type="AlphaFoldDB" id="A0AAV8PE76"/>
<gene>
    <name evidence="1" type="ORF">OPV22_022498</name>
</gene>
<keyword evidence="2" id="KW-1185">Reference proteome</keyword>
<organism evidence="1 2">
    <name type="scientific">Ensete ventricosum</name>
    <name type="common">Abyssinian banana</name>
    <name type="synonym">Musa ensete</name>
    <dbReference type="NCBI Taxonomy" id="4639"/>
    <lineage>
        <taxon>Eukaryota</taxon>
        <taxon>Viridiplantae</taxon>
        <taxon>Streptophyta</taxon>
        <taxon>Embryophyta</taxon>
        <taxon>Tracheophyta</taxon>
        <taxon>Spermatophyta</taxon>
        <taxon>Magnoliopsida</taxon>
        <taxon>Liliopsida</taxon>
        <taxon>Zingiberales</taxon>
        <taxon>Musaceae</taxon>
        <taxon>Ensete</taxon>
    </lineage>
</organism>
<protein>
    <submittedName>
        <fullName evidence="1">Uncharacterized protein</fullName>
    </submittedName>
</protein>
<evidence type="ECO:0000313" key="1">
    <source>
        <dbReference type="EMBL" id="KAJ8478771.1"/>
    </source>
</evidence>
<comment type="caution">
    <text evidence="1">The sequence shown here is derived from an EMBL/GenBank/DDBJ whole genome shotgun (WGS) entry which is preliminary data.</text>
</comment>
<accession>A0AAV8PE76</accession>
<dbReference type="EMBL" id="JAQQAF010000006">
    <property type="protein sequence ID" value="KAJ8478771.1"/>
    <property type="molecule type" value="Genomic_DNA"/>
</dbReference>
<proteinExistence type="predicted"/>
<evidence type="ECO:0000313" key="2">
    <source>
        <dbReference type="Proteomes" id="UP001222027"/>
    </source>
</evidence>
<dbReference type="Proteomes" id="UP001222027">
    <property type="component" value="Unassembled WGS sequence"/>
</dbReference>
<name>A0AAV8PE76_ENSVE</name>
<sequence>MPIMVFSRLNLAATVDLYRWQYSRTTFFFSSLEKSWEKSFPPCSSPASAAHNLALKAQVLAAVPPLVLNQEIIITKLCTQEKKGGVFFSLCPKICALCAKTCSSSGHMQRLYLLMFLIDAAYPK</sequence>